<feature type="non-terminal residue" evidence="2">
    <location>
        <position position="1"/>
    </location>
</feature>
<protein>
    <recommendedName>
        <fullName evidence="1">DUF6797 domain-containing protein</fullName>
    </recommendedName>
</protein>
<dbReference type="Pfam" id="PF20601">
    <property type="entry name" value="DUF6797"/>
    <property type="match status" value="1"/>
</dbReference>
<organism evidence="2">
    <name type="scientific">marine sediment metagenome</name>
    <dbReference type="NCBI Taxonomy" id="412755"/>
    <lineage>
        <taxon>unclassified sequences</taxon>
        <taxon>metagenomes</taxon>
        <taxon>ecological metagenomes</taxon>
    </lineage>
</organism>
<comment type="caution">
    <text evidence="2">The sequence shown here is derived from an EMBL/GenBank/DDBJ whole genome shotgun (WGS) entry which is preliminary data.</text>
</comment>
<dbReference type="InterPro" id="IPR046476">
    <property type="entry name" value="DUF6797"/>
</dbReference>
<sequence>AAPKKKKPKEWWKQGQPRFAKSDLGRVFSGTIDLQNSRRPATLKALAIRVGEPLEAGTSATVLFDTELLRASGAVPDHFVAFNTYRDGLGGSGHRLGPPYVFTTRREPGWAKDGKFDDPRSKPNGPLPRDWAKYRGLYRHGPRTVLSYTVGKTSVLESPWIEAAGDVRAVSRTLEIGAAKVPLLLKVCDVDGLKGEVQTADGRSWLLLEKDEQLTAVGIVSDRGGDKIKLATADKGRVVVEVSP</sequence>
<feature type="non-terminal residue" evidence="2">
    <location>
        <position position="244"/>
    </location>
</feature>
<dbReference type="AlphaFoldDB" id="X0WHX1"/>
<dbReference type="EMBL" id="BARS01047884">
    <property type="protein sequence ID" value="GAG30549.1"/>
    <property type="molecule type" value="Genomic_DNA"/>
</dbReference>
<proteinExistence type="predicted"/>
<reference evidence="2" key="1">
    <citation type="journal article" date="2014" name="Front. Microbiol.">
        <title>High frequency of phylogenetically diverse reductive dehalogenase-homologous genes in deep subseafloor sedimentary metagenomes.</title>
        <authorList>
            <person name="Kawai M."/>
            <person name="Futagami T."/>
            <person name="Toyoda A."/>
            <person name="Takaki Y."/>
            <person name="Nishi S."/>
            <person name="Hori S."/>
            <person name="Arai W."/>
            <person name="Tsubouchi T."/>
            <person name="Morono Y."/>
            <person name="Uchiyama I."/>
            <person name="Ito T."/>
            <person name="Fujiyama A."/>
            <person name="Inagaki F."/>
            <person name="Takami H."/>
        </authorList>
    </citation>
    <scope>NUCLEOTIDE SEQUENCE</scope>
    <source>
        <strain evidence="2">Expedition CK06-06</strain>
    </source>
</reference>
<accession>X0WHX1</accession>
<name>X0WHX1_9ZZZZ</name>
<evidence type="ECO:0000313" key="2">
    <source>
        <dbReference type="EMBL" id="GAG30549.1"/>
    </source>
</evidence>
<feature type="domain" description="DUF6797" evidence="1">
    <location>
        <begin position="62"/>
        <end position="157"/>
    </location>
</feature>
<gene>
    <name evidence="2" type="ORF">S01H1_71866</name>
</gene>
<evidence type="ECO:0000259" key="1">
    <source>
        <dbReference type="Pfam" id="PF20601"/>
    </source>
</evidence>